<dbReference type="AlphaFoldDB" id="A0A3E5E1D6"/>
<reference evidence="1 2" key="1">
    <citation type="submission" date="2018-08" db="EMBL/GenBank/DDBJ databases">
        <title>A genome reference for cultivated species of the human gut microbiota.</title>
        <authorList>
            <person name="Zou Y."/>
            <person name="Xue W."/>
            <person name="Luo G."/>
        </authorList>
    </citation>
    <scope>NUCLEOTIDE SEQUENCE [LARGE SCALE GENOMIC DNA]</scope>
    <source>
        <strain evidence="1 2">OM03-6</strain>
    </source>
</reference>
<sequence>MEWVQRCNNIHNRAEEIVLHDIIYSYGSN</sequence>
<accession>A0A3E5E1D6</accession>
<evidence type="ECO:0000313" key="1">
    <source>
        <dbReference type="EMBL" id="RGN82751.1"/>
    </source>
</evidence>
<organism evidence="1 2">
    <name type="scientific">Blautia obeum</name>
    <dbReference type="NCBI Taxonomy" id="40520"/>
    <lineage>
        <taxon>Bacteria</taxon>
        <taxon>Bacillati</taxon>
        <taxon>Bacillota</taxon>
        <taxon>Clostridia</taxon>
        <taxon>Lachnospirales</taxon>
        <taxon>Lachnospiraceae</taxon>
        <taxon>Blautia</taxon>
    </lineage>
</organism>
<proteinExistence type="predicted"/>
<dbReference type="Proteomes" id="UP000261105">
    <property type="component" value="Unassembled WGS sequence"/>
</dbReference>
<comment type="caution">
    <text evidence="1">The sequence shown here is derived from an EMBL/GenBank/DDBJ whole genome shotgun (WGS) entry which is preliminary data.</text>
</comment>
<protein>
    <submittedName>
        <fullName evidence="1">TnpV protein</fullName>
    </submittedName>
</protein>
<gene>
    <name evidence="1" type="ORF">DXB38_16885</name>
</gene>
<name>A0A3E5E1D6_9FIRM</name>
<evidence type="ECO:0000313" key="2">
    <source>
        <dbReference type="Proteomes" id="UP000261105"/>
    </source>
</evidence>
<dbReference type="EMBL" id="QSUZ01000056">
    <property type="protein sequence ID" value="RGN82751.1"/>
    <property type="molecule type" value="Genomic_DNA"/>
</dbReference>
<feature type="non-terminal residue" evidence="1">
    <location>
        <position position="1"/>
    </location>
</feature>